<name>A0ABT1BG10_9BURK</name>
<gene>
    <name evidence="2" type="ORF">M0L44_00320</name>
</gene>
<dbReference type="RefSeq" id="WP_252767620.1">
    <property type="nucleotide sequence ID" value="NZ_JAMXMC010000001.1"/>
</dbReference>
<feature type="region of interest" description="Disordered" evidence="1">
    <location>
        <begin position="140"/>
        <end position="165"/>
    </location>
</feature>
<dbReference type="EMBL" id="JAMXMC010000001">
    <property type="protein sequence ID" value="MCO5975165.1"/>
    <property type="molecule type" value="Genomic_DNA"/>
</dbReference>
<keyword evidence="3" id="KW-1185">Reference proteome</keyword>
<protein>
    <submittedName>
        <fullName evidence="2">Uncharacterized protein</fullName>
    </submittedName>
</protein>
<sequence length="363" mass="40583">MTPQERQWLETLLEVRAPWQVQGFKWSDGSRQLSVQVGTAAESAGPFWAPRKPAAGGLRLHWAHLPMAGRRCEVVLTMREGQPLPDAPWAGEPELPFSHALSRLVLDLMLDGATMSQLCRMLDLPLSDLWKYKFRLDHGSARPPQARDAQEARETARPVAAPMPVPPPVAARPIELAPAAPPRVADDDEAIPPEDAPVWLALLTGRQTIEVRALGLKLLLSKLTREAATHRDADLHRQAAQGLHRYFVRNQSLLAGEIAQLRTADAAARAALQASLSRAMAGEDDEVPDVSDPLWQALLSGDCDIEVRTLSLRLLLTKLRQQARGLQDDELRMLKLVELHRFFARHRAVLRHELEQLRRWPLN</sequence>
<evidence type="ECO:0000256" key="1">
    <source>
        <dbReference type="SAM" id="MobiDB-lite"/>
    </source>
</evidence>
<organism evidence="2 3">
    <name type="scientific">Ideonella oryzae</name>
    <dbReference type="NCBI Taxonomy" id="2937441"/>
    <lineage>
        <taxon>Bacteria</taxon>
        <taxon>Pseudomonadati</taxon>
        <taxon>Pseudomonadota</taxon>
        <taxon>Betaproteobacteria</taxon>
        <taxon>Burkholderiales</taxon>
        <taxon>Sphaerotilaceae</taxon>
        <taxon>Ideonella</taxon>
    </lineage>
</organism>
<dbReference type="Proteomes" id="UP001204851">
    <property type="component" value="Unassembled WGS sequence"/>
</dbReference>
<proteinExistence type="predicted"/>
<accession>A0ABT1BG10</accession>
<evidence type="ECO:0000313" key="2">
    <source>
        <dbReference type="EMBL" id="MCO5975165.1"/>
    </source>
</evidence>
<comment type="caution">
    <text evidence="2">The sequence shown here is derived from an EMBL/GenBank/DDBJ whole genome shotgun (WGS) entry which is preliminary data.</text>
</comment>
<reference evidence="2 3" key="1">
    <citation type="submission" date="2022-06" db="EMBL/GenBank/DDBJ databases">
        <title>Ideonella sp. NS12-5 Genome sequencing and assembly.</title>
        <authorList>
            <person name="Jung Y."/>
        </authorList>
    </citation>
    <scope>NUCLEOTIDE SEQUENCE [LARGE SCALE GENOMIC DNA]</scope>
    <source>
        <strain evidence="2 3">NS12-5</strain>
    </source>
</reference>
<evidence type="ECO:0000313" key="3">
    <source>
        <dbReference type="Proteomes" id="UP001204851"/>
    </source>
</evidence>